<feature type="compositionally biased region" description="Acidic residues" evidence="1">
    <location>
        <begin position="79"/>
        <end position="89"/>
    </location>
</feature>
<feature type="compositionally biased region" description="Basic and acidic residues" evidence="1">
    <location>
        <begin position="1"/>
        <end position="11"/>
    </location>
</feature>
<dbReference type="EMBL" id="KK107131">
    <property type="protein sequence ID" value="EZA58214.1"/>
    <property type="molecule type" value="Genomic_DNA"/>
</dbReference>
<feature type="region of interest" description="Disordered" evidence="1">
    <location>
        <begin position="1"/>
        <end position="23"/>
    </location>
</feature>
<dbReference type="Proteomes" id="UP000053097">
    <property type="component" value="Unassembled WGS sequence"/>
</dbReference>
<name>A0A026WSY9_OOCBI</name>
<sequence length="212" mass="22216">METEAVRDGPADRPSSSVPSGATLSLRRVASPIDAGIRTTLAIGTAALHARKLLGQIKTEFEGEAGKSPNAKREIIVENVDDNLQDDGNDPVAGGSAATAAAAAPRDDDGDGDGDADDDGGGSRWKPRQRRREGPAGAAAADDEDDAISSPGHPPVLRLSARVPPRQCSRLHPLQPKVGNRSMISGSSINSLYSDLSRLVPRVARFNRDNDL</sequence>
<dbReference type="AlphaFoldDB" id="A0A026WSY9"/>
<evidence type="ECO:0000256" key="1">
    <source>
        <dbReference type="SAM" id="MobiDB-lite"/>
    </source>
</evidence>
<accession>A0A026WSY9</accession>
<gene>
    <name evidence="2" type="ORF">X777_01578</name>
</gene>
<feature type="compositionally biased region" description="Polar residues" evidence="1">
    <location>
        <begin position="14"/>
        <end position="23"/>
    </location>
</feature>
<keyword evidence="3" id="KW-1185">Reference proteome</keyword>
<reference evidence="2 3" key="1">
    <citation type="journal article" date="2014" name="Curr. Biol.">
        <title>The genome of the clonal raider ant Cerapachys biroi.</title>
        <authorList>
            <person name="Oxley P.R."/>
            <person name="Ji L."/>
            <person name="Fetter-Pruneda I."/>
            <person name="McKenzie S.K."/>
            <person name="Li C."/>
            <person name="Hu H."/>
            <person name="Zhang G."/>
            <person name="Kronauer D.J."/>
        </authorList>
    </citation>
    <scope>NUCLEOTIDE SEQUENCE [LARGE SCALE GENOMIC DNA]</scope>
</reference>
<feature type="region of interest" description="Disordered" evidence="1">
    <location>
        <begin position="79"/>
        <end position="183"/>
    </location>
</feature>
<feature type="compositionally biased region" description="Low complexity" evidence="1">
    <location>
        <begin position="93"/>
        <end position="104"/>
    </location>
</feature>
<feature type="compositionally biased region" description="Acidic residues" evidence="1">
    <location>
        <begin position="108"/>
        <end position="120"/>
    </location>
</feature>
<proteinExistence type="predicted"/>
<evidence type="ECO:0000313" key="2">
    <source>
        <dbReference type="EMBL" id="EZA58214.1"/>
    </source>
</evidence>
<organism evidence="2 3">
    <name type="scientific">Ooceraea biroi</name>
    <name type="common">Clonal raider ant</name>
    <name type="synonym">Cerapachys biroi</name>
    <dbReference type="NCBI Taxonomy" id="2015173"/>
    <lineage>
        <taxon>Eukaryota</taxon>
        <taxon>Metazoa</taxon>
        <taxon>Ecdysozoa</taxon>
        <taxon>Arthropoda</taxon>
        <taxon>Hexapoda</taxon>
        <taxon>Insecta</taxon>
        <taxon>Pterygota</taxon>
        <taxon>Neoptera</taxon>
        <taxon>Endopterygota</taxon>
        <taxon>Hymenoptera</taxon>
        <taxon>Apocrita</taxon>
        <taxon>Aculeata</taxon>
        <taxon>Formicoidea</taxon>
        <taxon>Formicidae</taxon>
        <taxon>Dorylinae</taxon>
        <taxon>Ooceraea</taxon>
    </lineage>
</organism>
<evidence type="ECO:0000313" key="3">
    <source>
        <dbReference type="Proteomes" id="UP000053097"/>
    </source>
</evidence>
<protein>
    <submittedName>
        <fullName evidence="2">Uncharacterized protein</fullName>
    </submittedName>
</protein>